<dbReference type="FunFam" id="3.30.70.3490:FF:000007">
    <property type="entry name" value="Oxysterol-binding protein-related protein 4B"/>
    <property type="match status" value="1"/>
</dbReference>
<dbReference type="InterPro" id="IPR037239">
    <property type="entry name" value="OSBP_sf"/>
</dbReference>
<dbReference type="AlphaFoldDB" id="A0A8X8YYJ2"/>
<dbReference type="GO" id="GO:0005829">
    <property type="term" value="C:cytosol"/>
    <property type="evidence" value="ECO:0007669"/>
    <property type="project" value="TreeGrafter"/>
</dbReference>
<dbReference type="InterPro" id="IPR000648">
    <property type="entry name" value="Oxysterol-bd"/>
</dbReference>
<evidence type="ECO:0000256" key="4">
    <source>
        <dbReference type="ARBA" id="ARBA00023121"/>
    </source>
</evidence>
<proteinExistence type="inferred from homology"/>
<evidence type="ECO:0000313" key="7">
    <source>
        <dbReference type="Proteomes" id="UP000298416"/>
    </source>
</evidence>
<gene>
    <name evidence="6" type="ORF">SASPL_153642</name>
</gene>
<dbReference type="Pfam" id="PF01237">
    <property type="entry name" value="Oxysterol_BP"/>
    <property type="match status" value="1"/>
</dbReference>
<dbReference type="PROSITE" id="PS01013">
    <property type="entry name" value="OSBP"/>
    <property type="match status" value="1"/>
</dbReference>
<evidence type="ECO:0008006" key="8">
    <source>
        <dbReference type="Google" id="ProtNLM"/>
    </source>
</evidence>
<evidence type="ECO:0000256" key="2">
    <source>
        <dbReference type="ARBA" id="ARBA00008842"/>
    </source>
</evidence>
<dbReference type="GO" id="GO:0016020">
    <property type="term" value="C:membrane"/>
    <property type="evidence" value="ECO:0007669"/>
    <property type="project" value="TreeGrafter"/>
</dbReference>
<comment type="function">
    <text evidence="1">May be involved in the transport of sterols.</text>
</comment>
<dbReference type="GO" id="GO:0032934">
    <property type="term" value="F:sterol binding"/>
    <property type="evidence" value="ECO:0007669"/>
    <property type="project" value="TreeGrafter"/>
</dbReference>
<evidence type="ECO:0000256" key="3">
    <source>
        <dbReference type="ARBA" id="ARBA00023055"/>
    </source>
</evidence>
<dbReference type="PANTHER" id="PTHR10972">
    <property type="entry name" value="OXYSTEROL-BINDING PROTEIN-RELATED"/>
    <property type="match status" value="1"/>
</dbReference>
<dbReference type="PANTHER" id="PTHR10972:SF102">
    <property type="entry name" value="OXYSTEROL-BINDING PROTEIN"/>
    <property type="match status" value="1"/>
</dbReference>
<keyword evidence="3" id="KW-0813">Transport</keyword>
<organism evidence="6">
    <name type="scientific">Salvia splendens</name>
    <name type="common">Scarlet sage</name>
    <dbReference type="NCBI Taxonomy" id="180675"/>
    <lineage>
        <taxon>Eukaryota</taxon>
        <taxon>Viridiplantae</taxon>
        <taxon>Streptophyta</taxon>
        <taxon>Embryophyta</taxon>
        <taxon>Tracheophyta</taxon>
        <taxon>Spermatophyta</taxon>
        <taxon>Magnoliopsida</taxon>
        <taxon>eudicotyledons</taxon>
        <taxon>Gunneridae</taxon>
        <taxon>Pentapetalae</taxon>
        <taxon>asterids</taxon>
        <taxon>lamiids</taxon>
        <taxon>Lamiales</taxon>
        <taxon>Lamiaceae</taxon>
        <taxon>Nepetoideae</taxon>
        <taxon>Mentheae</taxon>
        <taxon>Salviinae</taxon>
        <taxon>Salvia</taxon>
        <taxon>Salvia subgen. Calosphace</taxon>
        <taxon>core Calosphace</taxon>
    </lineage>
</organism>
<evidence type="ECO:0000256" key="1">
    <source>
        <dbReference type="ARBA" id="ARBA00003361"/>
    </source>
</evidence>
<dbReference type="Proteomes" id="UP000298416">
    <property type="component" value="Unassembled WGS sequence"/>
</dbReference>
<evidence type="ECO:0000313" key="6">
    <source>
        <dbReference type="EMBL" id="KAG6384823.1"/>
    </source>
</evidence>
<sequence>MKQVKGESLERKDGVVLAAPLSLDGNDSDSDYKTPNIIRRILSLLGAVRPGSDLTRLQATFLSPDLLVRGKKTFYQLSCVSLILQLPPQFNIPKSQLQLYGESVYCVRSDMLSRCAEEVTPLGRLVAVAAWNISTLRPLPFGVAPYNPLLGETHHVSVGSLNVLVEQVSHHPPVSALHATDAKHNIEIVWCQSPIPKFCGKDIKPPKYISKMQTYYALCSHIETEVVGKRQIKLVDKNETYVANSPKLIIRFLPFSSVEWIGNVIIRCQETDLEAQLSYRGNSFWPRPSVHRSIKGKIVRSSTSETIYDIDGHWDSVMVKDVRNGKQTTIYNAKETISGLKTPTLKDPKAVSTSESSLVWGEVSRAILEKRWDKARECKNEIEERQREIARERKLKEEKWIPKHFTVFHSKESGWDCVPNNNVVAPAPIVVID</sequence>
<comment type="caution">
    <text evidence="6">The sequence shown here is derived from an EMBL/GenBank/DDBJ whole genome shotgun (WGS) entry which is preliminary data.</text>
</comment>
<dbReference type="EMBL" id="PNBA02000022">
    <property type="protein sequence ID" value="KAG6384823.1"/>
    <property type="molecule type" value="Genomic_DNA"/>
</dbReference>
<dbReference type="FunFam" id="2.40.160.120:FF:000011">
    <property type="entry name" value="Oxysterol-binding protein-related protein 4C"/>
    <property type="match status" value="1"/>
</dbReference>
<keyword evidence="3" id="KW-0445">Lipid transport</keyword>
<keyword evidence="7" id="KW-1185">Reference proteome</keyword>
<reference evidence="6" key="1">
    <citation type="submission" date="2018-01" db="EMBL/GenBank/DDBJ databases">
        <authorList>
            <person name="Mao J.F."/>
        </authorList>
    </citation>
    <scope>NUCLEOTIDE SEQUENCE</scope>
    <source>
        <strain evidence="6">Huo1</strain>
        <tissue evidence="6">Leaf</tissue>
    </source>
</reference>
<dbReference type="GO" id="GO:0006869">
    <property type="term" value="P:lipid transport"/>
    <property type="evidence" value="ECO:0007669"/>
    <property type="project" value="UniProtKB-KW"/>
</dbReference>
<comment type="similarity">
    <text evidence="2 5">Belongs to the OSBP family.</text>
</comment>
<name>A0A8X8YYJ2_SALSN</name>
<reference evidence="6" key="2">
    <citation type="submission" date="2020-08" db="EMBL/GenBank/DDBJ databases">
        <title>Plant Genome Project.</title>
        <authorList>
            <person name="Zhang R.-G."/>
        </authorList>
    </citation>
    <scope>NUCLEOTIDE SEQUENCE</scope>
    <source>
        <strain evidence="6">Huo1</strain>
        <tissue evidence="6">Leaf</tissue>
    </source>
</reference>
<dbReference type="SUPFAM" id="SSF144000">
    <property type="entry name" value="Oxysterol-binding protein-like"/>
    <property type="match status" value="1"/>
</dbReference>
<accession>A0A8X8YYJ2</accession>
<keyword evidence="4" id="KW-0446">Lipid-binding</keyword>
<dbReference type="InterPro" id="IPR018494">
    <property type="entry name" value="Oxysterol-bd_CS"/>
</dbReference>
<evidence type="ECO:0000256" key="5">
    <source>
        <dbReference type="RuleBase" id="RU003844"/>
    </source>
</evidence>
<protein>
    <recommendedName>
        <fullName evidence="8">Oxysterol-binding protein</fullName>
    </recommendedName>
</protein>
<dbReference type="Gene3D" id="3.30.70.3490">
    <property type="match status" value="1"/>
</dbReference>
<dbReference type="Gene3D" id="2.40.160.120">
    <property type="match status" value="1"/>
</dbReference>